<keyword evidence="3" id="KW-1185">Reference proteome</keyword>
<organism evidence="2 3">
    <name type="scientific">Serendipita vermifera MAFF 305830</name>
    <dbReference type="NCBI Taxonomy" id="933852"/>
    <lineage>
        <taxon>Eukaryota</taxon>
        <taxon>Fungi</taxon>
        <taxon>Dikarya</taxon>
        <taxon>Basidiomycota</taxon>
        <taxon>Agaricomycotina</taxon>
        <taxon>Agaricomycetes</taxon>
        <taxon>Sebacinales</taxon>
        <taxon>Serendipitaceae</taxon>
        <taxon>Serendipita</taxon>
    </lineage>
</organism>
<name>A0A0C2WUJ7_SERVB</name>
<evidence type="ECO:0000313" key="3">
    <source>
        <dbReference type="Proteomes" id="UP000054097"/>
    </source>
</evidence>
<reference evidence="2 3" key="1">
    <citation type="submission" date="2014-04" db="EMBL/GenBank/DDBJ databases">
        <authorList>
            <consortium name="DOE Joint Genome Institute"/>
            <person name="Kuo A."/>
            <person name="Zuccaro A."/>
            <person name="Kohler A."/>
            <person name="Nagy L.G."/>
            <person name="Floudas D."/>
            <person name="Copeland A."/>
            <person name="Barry K.W."/>
            <person name="Cichocki N."/>
            <person name="Veneault-Fourrey C."/>
            <person name="LaButti K."/>
            <person name="Lindquist E.A."/>
            <person name="Lipzen A."/>
            <person name="Lundell T."/>
            <person name="Morin E."/>
            <person name="Murat C."/>
            <person name="Sun H."/>
            <person name="Tunlid A."/>
            <person name="Henrissat B."/>
            <person name="Grigoriev I.V."/>
            <person name="Hibbett D.S."/>
            <person name="Martin F."/>
            <person name="Nordberg H.P."/>
            <person name="Cantor M.N."/>
            <person name="Hua S.X."/>
        </authorList>
    </citation>
    <scope>NUCLEOTIDE SEQUENCE [LARGE SCALE GENOMIC DNA]</scope>
    <source>
        <strain evidence="2 3">MAFF 305830</strain>
    </source>
</reference>
<gene>
    <name evidence="2" type="ORF">M408DRAFT_67436</name>
</gene>
<protein>
    <submittedName>
        <fullName evidence="2">Uncharacterized protein</fullName>
    </submittedName>
</protein>
<dbReference type="Proteomes" id="UP000054097">
    <property type="component" value="Unassembled WGS sequence"/>
</dbReference>
<evidence type="ECO:0000256" key="1">
    <source>
        <dbReference type="SAM" id="MobiDB-lite"/>
    </source>
</evidence>
<dbReference type="PANTHER" id="PTHR37848">
    <property type="entry name" value="EXPRESSED PROTEIN"/>
    <property type="match status" value="1"/>
</dbReference>
<reference evidence="3" key="2">
    <citation type="submission" date="2015-01" db="EMBL/GenBank/DDBJ databases">
        <title>Evolutionary Origins and Diversification of the Mycorrhizal Mutualists.</title>
        <authorList>
            <consortium name="DOE Joint Genome Institute"/>
            <consortium name="Mycorrhizal Genomics Consortium"/>
            <person name="Kohler A."/>
            <person name="Kuo A."/>
            <person name="Nagy L.G."/>
            <person name="Floudas D."/>
            <person name="Copeland A."/>
            <person name="Barry K.W."/>
            <person name="Cichocki N."/>
            <person name="Veneault-Fourrey C."/>
            <person name="LaButti K."/>
            <person name="Lindquist E.A."/>
            <person name="Lipzen A."/>
            <person name="Lundell T."/>
            <person name="Morin E."/>
            <person name="Murat C."/>
            <person name="Riley R."/>
            <person name="Ohm R."/>
            <person name="Sun H."/>
            <person name="Tunlid A."/>
            <person name="Henrissat B."/>
            <person name="Grigoriev I.V."/>
            <person name="Hibbett D.S."/>
            <person name="Martin F."/>
        </authorList>
    </citation>
    <scope>NUCLEOTIDE SEQUENCE [LARGE SCALE GENOMIC DNA]</scope>
    <source>
        <strain evidence="3">MAFF 305830</strain>
    </source>
</reference>
<dbReference type="OrthoDB" id="203796at2759"/>
<feature type="region of interest" description="Disordered" evidence="1">
    <location>
        <begin position="132"/>
        <end position="151"/>
    </location>
</feature>
<accession>A0A0C2WUJ7</accession>
<dbReference type="EMBL" id="KN824287">
    <property type="protein sequence ID" value="KIM29853.1"/>
    <property type="molecule type" value="Genomic_DNA"/>
</dbReference>
<dbReference type="HOGENOM" id="CLU_034128_1_0_1"/>
<dbReference type="PANTHER" id="PTHR37848:SF1">
    <property type="entry name" value="SUN DOMAIN-CONTAINING PROTEIN"/>
    <property type="match status" value="1"/>
</dbReference>
<feature type="compositionally biased region" description="Low complexity" evidence="1">
    <location>
        <begin position="141"/>
        <end position="151"/>
    </location>
</feature>
<feature type="region of interest" description="Disordered" evidence="1">
    <location>
        <begin position="1"/>
        <end position="50"/>
    </location>
</feature>
<proteinExistence type="predicted"/>
<evidence type="ECO:0000313" key="2">
    <source>
        <dbReference type="EMBL" id="KIM29853.1"/>
    </source>
</evidence>
<sequence>MIGVEDNNSKFDNPYESVSGPSQPQAGSEAPRGGTELPPPFETVPSTASGSLQQLLNEDAHWNQDGGELPPEFTPYEAEHWISGDGDVVSHDPHLNEDGEALYRFLLSQAMKPPKFMVKCRGTHTETRTRTVTHTGHHHNNNNNGWTSNGTHTKTETYTETVVDFDFTIDITPNLMSSVNWTVADDEPAYRGKMVREADVQDGLSLSRRQSTRTERKDAENWRLFKEKSGYPPWVQGNNIGDIQRPPNNLVTRSSRTFREWADDYCASDKLLKEFVFEKVVYGWNIGALEKAIETLIRSTYYSGNLSVSFSVTGNKVYIRPSNHLSRALSRWWVKLLLWLTLIYPFIWMFKRFATIGGGIWRVTGAAYPLKEWIHLEDSVAGEDVAQYLTRREDSQLRTHQDRLLQTLPSSFTDRKVMPETAASSHHGAGNGDAWAESRPTSLAQFGGSTSADQGVSVRGSAMPIVPRLRKTPKGVSELMGLREGEWFKQWEKTLTRSVTLRLERSDPMTLPSEVVAENAGAMLDGFRD</sequence>
<dbReference type="AlphaFoldDB" id="A0A0C2WUJ7"/>